<reference evidence="1 2" key="1">
    <citation type="journal article" date="2014" name="Genome Announc.">
        <title>Draft Genome Sequence of the Antitrypanosomally Active Sponge-Associated Bacterium Actinokineospora sp. Strain EG49.</title>
        <authorList>
            <person name="Harjes J."/>
            <person name="Ryu T."/>
            <person name="Abdelmohsen U.R."/>
            <person name="Moitinho-Silva L."/>
            <person name="Horn H."/>
            <person name="Ravasi T."/>
            <person name="Hentschel U."/>
        </authorList>
    </citation>
    <scope>NUCLEOTIDE SEQUENCE [LARGE SCALE GENOMIC DNA]</scope>
    <source>
        <strain evidence="1 2">EG49</strain>
    </source>
</reference>
<sequence length="61" mass="6746">MFTSTDDASTDLGKHVRKAIDHISRERNIPSATMTRIGAMIDAMVAYELGHHRPTPQPPSD</sequence>
<dbReference type="EMBL" id="AYXG01000004">
    <property type="protein sequence ID" value="EWC64513.1"/>
    <property type="molecule type" value="Genomic_DNA"/>
</dbReference>
<evidence type="ECO:0000313" key="1">
    <source>
        <dbReference type="EMBL" id="EWC64513.1"/>
    </source>
</evidence>
<name>W7IVX9_9PSEU</name>
<organism evidence="1 2">
    <name type="scientific">Actinokineospora spheciospongiae</name>
    <dbReference type="NCBI Taxonomy" id="909613"/>
    <lineage>
        <taxon>Bacteria</taxon>
        <taxon>Bacillati</taxon>
        <taxon>Actinomycetota</taxon>
        <taxon>Actinomycetes</taxon>
        <taxon>Pseudonocardiales</taxon>
        <taxon>Pseudonocardiaceae</taxon>
        <taxon>Actinokineospora</taxon>
    </lineage>
</organism>
<evidence type="ECO:0000313" key="2">
    <source>
        <dbReference type="Proteomes" id="UP000019277"/>
    </source>
</evidence>
<accession>W7IVX9</accession>
<comment type="caution">
    <text evidence="1">The sequence shown here is derived from an EMBL/GenBank/DDBJ whole genome shotgun (WGS) entry which is preliminary data.</text>
</comment>
<dbReference type="AlphaFoldDB" id="W7IVX9"/>
<gene>
    <name evidence="1" type="ORF">UO65_0120</name>
</gene>
<keyword evidence="2" id="KW-1185">Reference proteome</keyword>
<protein>
    <submittedName>
        <fullName evidence="1">Uncharacterized protein</fullName>
    </submittedName>
</protein>
<dbReference type="Proteomes" id="UP000019277">
    <property type="component" value="Unassembled WGS sequence"/>
</dbReference>
<proteinExistence type="predicted"/>